<sequence length="385" mass="43357">MATSYEVQRRFYAQLGRMTGLKELVLGVTDFSPAMLTQHDLDPSRVDSVKLEQVLWGYRIQIFNYFSLSFSLMSGLELLEGLKELEVLDVRMAAHDIGVEELEWMHTNWPRLREIRVLDSERGWACEGVNGVATKAAVDRSRGARNALARNSQYNHTIETTDPAMVFTLTAIRLTITKLESLTLRLKDYPTSNVNEIVVSTNVVALGASVSSNSTSTVEIARCVSDVIRIRILHNNPDLRSLSLNDGREGMKDLVAAFSTAKLEKLELSFLHSVSFDRGINGGNEEFDAEKSIENHLDKHEPFHDLKEIVITGGGQNYMNPNRLVFLLWCPNVEIVRLHRLDSKAMRALAVYLKAGCPLANMEWRKGFYDPEKFIVVLLRASTLG</sequence>
<protein>
    <submittedName>
        <fullName evidence="1">Uncharacterized protein</fullName>
    </submittedName>
</protein>
<organism evidence="1 2">
    <name type="scientific">Linnemannia schmuckeri</name>
    <dbReference type="NCBI Taxonomy" id="64567"/>
    <lineage>
        <taxon>Eukaryota</taxon>
        <taxon>Fungi</taxon>
        <taxon>Fungi incertae sedis</taxon>
        <taxon>Mucoromycota</taxon>
        <taxon>Mortierellomycotina</taxon>
        <taxon>Mortierellomycetes</taxon>
        <taxon>Mortierellales</taxon>
        <taxon>Mortierellaceae</taxon>
        <taxon>Linnemannia</taxon>
    </lineage>
</organism>
<evidence type="ECO:0000313" key="1">
    <source>
        <dbReference type="EMBL" id="KAF9148352.1"/>
    </source>
</evidence>
<keyword evidence="2" id="KW-1185">Reference proteome</keyword>
<name>A0A9P5RY89_9FUNG</name>
<dbReference type="AlphaFoldDB" id="A0A9P5RY89"/>
<evidence type="ECO:0000313" key="2">
    <source>
        <dbReference type="Proteomes" id="UP000748756"/>
    </source>
</evidence>
<reference evidence="1" key="1">
    <citation type="journal article" date="2020" name="Fungal Divers.">
        <title>Resolving the Mortierellaceae phylogeny through synthesis of multi-gene phylogenetics and phylogenomics.</title>
        <authorList>
            <person name="Vandepol N."/>
            <person name="Liber J."/>
            <person name="Desiro A."/>
            <person name="Na H."/>
            <person name="Kennedy M."/>
            <person name="Barry K."/>
            <person name="Grigoriev I.V."/>
            <person name="Miller A.N."/>
            <person name="O'Donnell K."/>
            <person name="Stajich J.E."/>
            <person name="Bonito G."/>
        </authorList>
    </citation>
    <scope>NUCLEOTIDE SEQUENCE</scope>
    <source>
        <strain evidence="1">NRRL 6426</strain>
    </source>
</reference>
<comment type="caution">
    <text evidence="1">The sequence shown here is derived from an EMBL/GenBank/DDBJ whole genome shotgun (WGS) entry which is preliminary data.</text>
</comment>
<dbReference type="InterPro" id="IPR032675">
    <property type="entry name" value="LRR_dom_sf"/>
</dbReference>
<gene>
    <name evidence="1" type="ORF">BG015_009918</name>
</gene>
<dbReference type="Gene3D" id="3.80.10.10">
    <property type="entry name" value="Ribonuclease Inhibitor"/>
    <property type="match status" value="1"/>
</dbReference>
<accession>A0A9P5RY89</accession>
<proteinExistence type="predicted"/>
<dbReference type="OrthoDB" id="10499324at2759"/>
<dbReference type="EMBL" id="JAAAUQ010000672">
    <property type="protein sequence ID" value="KAF9148352.1"/>
    <property type="molecule type" value="Genomic_DNA"/>
</dbReference>
<dbReference type="Proteomes" id="UP000748756">
    <property type="component" value="Unassembled WGS sequence"/>
</dbReference>